<proteinExistence type="predicted"/>
<reference evidence="3" key="1">
    <citation type="submission" date="2015-07" db="EMBL/GenBank/DDBJ databases">
        <title>Annotation of Plasmodium falciparum RAJ116.</title>
        <authorList>
            <consortium name="The Broad Institute Genome Sequencing Platform"/>
            <person name="Volkman S.K."/>
            <person name="Neafsey D.E."/>
            <person name="Dash A.P."/>
            <person name="Chitnis C.E."/>
            <person name="Hartl D.L."/>
            <person name="Young S.K."/>
            <person name="Zeng Q."/>
            <person name="Koehrsen M."/>
            <person name="Alvarado L."/>
            <person name="Berlin A."/>
            <person name="Borenstein D."/>
            <person name="Chapman S.B."/>
            <person name="Chen Z."/>
            <person name="Engels R."/>
            <person name="Freedman E."/>
            <person name="Gellesch M."/>
            <person name="Goldberg J."/>
            <person name="Griggs A."/>
            <person name="Gujja S."/>
            <person name="Heilman E.R."/>
            <person name="Heiman D.I."/>
            <person name="Howarth C."/>
            <person name="Jen D."/>
            <person name="Larson L."/>
            <person name="Mehta T."/>
            <person name="Neiman D."/>
            <person name="Park D."/>
            <person name="Pearson M."/>
            <person name="Roberts A."/>
            <person name="Saif S."/>
            <person name="Shea T."/>
            <person name="Shenoy N."/>
            <person name="Sisk P."/>
            <person name="Stolte C."/>
            <person name="Sykes S."/>
            <person name="Walk T."/>
            <person name="White J."/>
            <person name="Yandava C."/>
            <person name="Haas B."/>
            <person name="Henn M.R."/>
            <person name="Nusbaum C."/>
            <person name="Birren B."/>
        </authorList>
    </citation>
    <scope>NUCLEOTIDE SEQUENCE [LARGE SCALE GENOMIC DNA]</scope>
    <source>
        <strain evidence="3">RAJ116</strain>
    </source>
</reference>
<feature type="region of interest" description="Disordered" evidence="1">
    <location>
        <begin position="86"/>
        <end position="118"/>
    </location>
</feature>
<evidence type="ECO:0000313" key="2">
    <source>
        <dbReference type="EMBL" id="KNC35709.1"/>
    </source>
</evidence>
<sequence>MNLIKGKREKEVEYIYNKFLEMNKENIEQMVNTYFEEVIHPVSTYFFFYKPNEYYFNILKNMNYLNGYFISFNMYYLPHIENDSNNNNNNNNNHHSNNNLHSNNNFHSNNNWLNNKMG</sequence>
<protein>
    <submittedName>
        <fullName evidence="2">Uncharacterized protein</fullName>
    </submittedName>
</protein>
<gene>
    <name evidence="2" type="ORF">PFLG_00344</name>
</gene>
<name>A0A0L0CWH2_PLAFA</name>
<dbReference type="EMBL" id="GG663898">
    <property type="protein sequence ID" value="KNC35709.1"/>
    <property type="molecule type" value="Genomic_DNA"/>
</dbReference>
<evidence type="ECO:0000313" key="3">
    <source>
        <dbReference type="Proteomes" id="UP000054566"/>
    </source>
</evidence>
<dbReference type="AlphaFoldDB" id="A0A0L0CWH2"/>
<accession>A0A0L0CWH2</accession>
<dbReference type="Proteomes" id="UP000054566">
    <property type="component" value="Unassembled WGS sequence"/>
</dbReference>
<organism evidence="2 3">
    <name type="scientific">Plasmodium falciparum RAJ116</name>
    <dbReference type="NCBI Taxonomy" id="580058"/>
    <lineage>
        <taxon>Eukaryota</taxon>
        <taxon>Sar</taxon>
        <taxon>Alveolata</taxon>
        <taxon>Apicomplexa</taxon>
        <taxon>Aconoidasida</taxon>
        <taxon>Haemosporida</taxon>
        <taxon>Plasmodiidae</taxon>
        <taxon>Plasmodium</taxon>
        <taxon>Plasmodium (Laverania)</taxon>
    </lineage>
</organism>
<reference evidence="3" key="2">
    <citation type="submission" date="2015-07" db="EMBL/GenBank/DDBJ databases">
        <title>The genome sequence of Plasmodium falciparum RAJ116.</title>
        <authorList>
            <consortium name="The Broad Institute Genome Sequencing Platform"/>
            <person name="Volkman S.K."/>
            <person name="Neafsey D.E."/>
            <person name="Dash A.P."/>
            <person name="Chitnis C.E."/>
            <person name="Hartl D.L."/>
            <person name="Young S.K."/>
            <person name="Kodira C.D."/>
            <person name="Zeng Q."/>
            <person name="Koehrsen M."/>
            <person name="Godfrey P."/>
            <person name="Alvarado L."/>
            <person name="Berlin A."/>
            <person name="Borenstein D."/>
            <person name="Chen Z."/>
            <person name="Engels R."/>
            <person name="Freedman E."/>
            <person name="Gellesch M."/>
            <person name="Goldberg J."/>
            <person name="Griggs A."/>
            <person name="Gujja S."/>
            <person name="Heiman D."/>
            <person name="Hepburn T."/>
            <person name="Howarth C."/>
            <person name="Jen D."/>
            <person name="Larson L."/>
            <person name="Lewis B."/>
            <person name="Mehta T."/>
            <person name="Park D."/>
            <person name="Pearson M."/>
            <person name="Roberts A."/>
            <person name="Saif S."/>
            <person name="Shea T."/>
            <person name="Shenoy N."/>
            <person name="Sisk P."/>
            <person name="Stolte C."/>
            <person name="Sykes S."/>
            <person name="Walk T."/>
            <person name="White J."/>
            <person name="Yandava C."/>
            <person name="Wirth D.F."/>
            <person name="Nusbaum C."/>
            <person name="Birren B."/>
        </authorList>
    </citation>
    <scope>NUCLEOTIDE SEQUENCE [LARGE SCALE GENOMIC DNA]</scope>
    <source>
        <strain evidence="3">RAJ116</strain>
    </source>
</reference>
<evidence type="ECO:0000256" key="1">
    <source>
        <dbReference type="SAM" id="MobiDB-lite"/>
    </source>
</evidence>